<evidence type="ECO:0000256" key="1">
    <source>
        <dbReference type="SAM" id="MobiDB-lite"/>
    </source>
</evidence>
<dbReference type="MalaCards" id="SYNJ2BP-COX16"/>
<reference evidence="2 3" key="2">
    <citation type="journal article" date="2003" name="Nature">
        <title>The DNA sequence and analysis of human chromosome 14.</title>
        <authorList>
            <person name="Heilig R."/>
            <person name="Eckenberg R."/>
            <person name="Petit J.L."/>
            <person name="Fonknechten N."/>
            <person name="Da Silva C."/>
            <person name="Cattolico L."/>
            <person name="Levy M."/>
            <person name="Barbe V."/>
            <person name="de Berardinis V."/>
            <person name="Ureta-Vidal A."/>
            <person name="Pelletier E."/>
            <person name="Vico V."/>
            <person name="Anthouard V."/>
            <person name="Rowen L."/>
            <person name="Madan A."/>
            <person name="Qin S."/>
            <person name="Sun H."/>
            <person name="Du H."/>
            <person name="Pepin K."/>
            <person name="Artiguenave F."/>
            <person name="Robert C."/>
            <person name="Cruaud C."/>
            <person name="Bruls T."/>
            <person name="Jaillon O."/>
            <person name="Friedlander L."/>
            <person name="Samson G."/>
            <person name="Brottier P."/>
            <person name="Cure S."/>
            <person name="Segurens B."/>
            <person name="Aniere F."/>
            <person name="Samain S."/>
            <person name="Crespeau H."/>
            <person name="Abbasi N."/>
            <person name="Aiach N."/>
            <person name="Boscus D."/>
            <person name="Dickhoff R."/>
            <person name="Dors M."/>
            <person name="Dubois I."/>
            <person name="Friedman C."/>
            <person name="Gouyvenoux M."/>
            <person name="James R."/>
            <person name="Madan A."/>
            <person name="Mairey-Estrada B."/>
            <person name="Mangenot S."/>
            <person name="Martins N."/>
            <person name="Menard M."/>
            <person name="Oztas S."/>
            <person name="Ratcliffe A."/>
            <person name="Shaffer T."/>
            <person name="Trask B."/>
            <person name="Vacherie B."/>
            <person name="Bellemere C."/>
            <person name="Belser C."/>
            <person name="Besnard-Gonnet M."/>
            <person name="Bartol-Mavel D."/>
            <person name="Boutard M."/>
            <person name="Briez-Silla S."/>
            <person name="Combette S."/>
            <person name="Dufosse-Laurent V."/>
            <person name="Ferron C."/>
            <person name="Lechaplais C."/>
            <person name="Louesse C."/>
            <person name="Muselet D."/>
            <person name="Magdelenat G."/>
            <person name="Pateau E."/>
            <person name="Petit E."/>
            <person name="Sirvain-Trukniewicz P."/>
            <person name="Trybou A."/>
            <person name="Vega-Czarny N."/>
            <person name="Bataille E."/>
            <person name="Bluet E."/>
            <person name="Bordelais I."/>
            <person name="Dubois M."/>
            <person name="Dumont C."/>
            <person name="Guerin T."/>
            <person name="Haffray S."/>
            <person name="Hammadi R."/>
            <person name="Muanga J."/>
            <person name="Pellouin V."/>
            <person name="Robert D."/>
            <person name="Wunderle E."/>
            <person name="Gauguet G."/>
            <person name="Roy A."/>
            <person name="Sainte-Marthe L."/>
            <person name="Verdier J."/>
            <person name="Verdier-Discala C."/>
            <person name="Hillier L."/>
            <person name="Fulton L."/>
            <person name="McPherson J."/>
            <person name="Matsuda F."/>
            <person name="Wilson R."/>
            <person name="Scarpelli C."/>
            <person name="Gyapay G."/>
            <person name="Wincker P."/>
            <person name="Saurin W."/>
            <person name="Quetier F."/>
            <person name="Waterston R."/>
            <person name="Hood L."/>
            <person name="Weissenbach J."/>
        </authorList>
    </citation>
    <scope>NUCLEOTIDE SEQUENCE [LARGE SCALE GENOMIC DNA]</scope>
</reference>
<reference evidence="2" key="5">
    <citation type="submission" date="2025-09" db="UniProtKB">
        <authorList>
            <consortium name="Ensembl"/>
        </authorList>
    </citation>
    <scope>IDENTIFICATION</scope>
</reference>
<dbReference type="HGNC" id="HGNC:48350">
    <property type="gene designation" value="SYNJ2BP-COX16"/>
</dbReference>
<dbReference type="VEuPathDB" id="HostDB:ENSG00000258644"/>
<evidence type="ECO:0000313" key="3">
    <source>
        <dbReference type="Proteomes" id="UP000005640"/>
    </source>
</evidence>
<protein>
    <submittedName>
        <fullName evidence="2">SYNJ2BP-COX16 readthrough</fullName>
    </submittedName>
</protein>
<organism evidence="2 3">
    <name type="scientific">Homo sapiens</name>
    <name type="common">Human</name>
    <dbReference type="NCBI Taxonomy" id="9606"/>
    <lineage>
        <taxon>Eukaryota</taxon>
        <taxon>Metazoa</taxon>
        <taxon>Chordata</taxon>
        <taxon>Craniata</taxon>
        <taxon>Vertebrata</taxon>
        <taxon>Euteleostomi</taxon>
        <taxon>Mammalia</taxon>
        <taxon>Eutheria</taxon>
        <taxon>Euarchontoglires</taxon>
        <taxon>Primates</taxon>
        <taxon>Haplorrhini</taxon>
        <taxon>Catarrhini</taxon>
        <taxon>Hominidae</taxon>
        <taxon>Homo</taxon>
    </lineage>
</organism>
<gene>
    <name evidence="2" type="primary">SYNJ2BP-COX16</name>
</gene>
<dbReference type="MassIVE" id="A0A087WTA2"/>
<accession>A0A087WTA2</accession>
<dbReference type="AGR" id="HGNC:48350"/>
<dbReference type="Proteomes" id="UP000005640">
    <property type="component" value="Chromosome 14"/>
</dbReference>
<dbReference type="EMBL" id="AL356804">
    <property type="status" value="NOT_ANNOTATED_CDS"/>
    <property type="molecule type" value="Genomic_DNA"/>
</dbReference>
<reference evidence="2 3" key="3">
    <citation type="journal article" date="2004" name="Nature">
        <title>Finishing the euchromatic sequence of the human genome.</title>
        <authorList>
            <consortium name="International Human Genome Sequencing Consortium"/>
        </authorList>
    </citation>
    <scope>NUCLEOTIDE SEQUENCE [LARGE SCALE GENOMIC DNA]</scope>
</reference>
<reference evidence="2" key="4">
    <citation type="submission" date="2025-08" db="UniProtKB">
        <authorList>
            <consortium name="Ensembl"/>
        </authorList>
    </citation>
    <scope>IDENTIFICATION</scope>
</reference>
<feature type="region of interest" description="Disordered" evidence="1">
    <location>
        <begin position="17"/>
        <end position="40"/>
    </location>
</feature>
<dbReference type="ChiTaRS" id="SYNJ2BP-COX16">
    <property type="organism name" value="human"/>
</dbReference>
<dbReference type="GeneCards" id="SYNJ2BP-COX16"/>
<keyword evidence="3" id="KW-1185">Reference proteome</keyword>
<dbReference type="ExpressionAtlas" id="A0A087WTA2">
    <property type="expression patterns" value="baseline and differential"/>
</dbReference>
<dbReference type="UCSC" id="uc059cwr.1">
    <property type="organism name" value="human"/>
</dbReference>
<dbReference type="OpenTargets" id="ENSG00000258644"/>
<dbReference type="HOGENOM" id="CLU_3299178_0_0_1"/>
<proteinExistence type="predicted"/>
<dbReference type="BioMuta" id="SYNJ2BP-COX16"/>
<name>A0A087WTA2_HUMAN</name>
<dbReference type="AlphaFoldDB" id="A0A087WTA2"/>
<reference evidence="2 3" key="1">
    <citation type="journal article" date="2001" name="Nature">
        <title>Initial sequencing and analysis of the human genome.</title>
        <authorList>
            <consortium name="International Human Genome Sequencing Consortium"/>
            <person name="Lander E.S."/>
            <person name="Linton L.M."/>
            <person name="Birren B."/>
            <person name="Nusbaum C."/>
            <person name="Zody M.C."/>
            <person name="Baldwin J."/>
            <person name="Devon K."/>
            <person name="Dewar K."/>
            <person name="Doyle M."/>
            <person name="FitzHugh W."/>
            <person name="Funke R."/>
            <person name="Gage D."/>
            <person name="Harris K."/>
            <person name="Heaford A."/>
            <person name="Howland J."/>
            <person name="Kann L."/>
            <person name="Lehoczky J."/>
            <person name="LeVine R."/>
            <person name="McEwan P."/>
            <person name="McKernan K."/>
            <person name="Meldrim J."/>
            <person name="Mesirov J.P."/>
            <person name="Miranda C."/>
            <person name="Morris W."/>
            <person name="Naylor J."/>
            <person name="Raymond C."/>
            <person name="Rosetti M."/>
            <person name="Santos R."/>
            <person name="Sheridan A."/>
            <person name="Sougnez C."/>
            <person name="Stange-Thomann N."/>
            <person name="Stojanovic N."/>
            <person name="Subramanian A."/>
            <person name="Wyman D."/>
            <person name="Rogers J."/>
            <person name="Sulston J."/>
            <person name="Ainscough R."/>
            <person name="Beck S."/>
            <person name="Bentley D."/>
            <person name="Burton J."/>
            <person name="Clee C."/>
            <person name="Carter N."/>
            <person name="Coulson A."/>
            <person name="Deadman R."/>
            <person name="Deloukas P."/>
            <person name="Dunham A."/>
            <person name="Dunham I."/>
            <person name="Durbin R."/>
            <person name="French L."/>
            <person name="Grafham D."/>
            <person name="Gregory S."/>
            <person name="Hubbard T."/>
            <person name="Humphray S."/>
            <person name="Hunt A."/>
            <person name="Jones M."/>
            <person name="Lloyd C."/>
            <person name="McMurray A."/>
            <person name="Matthews L."/>
            <person name="Mercer S."/>
            <person name="Milne S."/>
            <person name="Mullikin J.C."/>
            <person name="Mungall A."/>
            <person name="Plumb R."/>
            <person name="Ross M."/>
            <person name="Shownkeen R."/>
            <person name="Sims S."/>
            <person name="Waterston R.H."/>
            <person name="Wilson R.K."/>
            <person name="Hillier L.W."/>
            <person name="McPherson J.D."/>
            <person name="Marra M.A."/>
            <person name="Mardis E.R."/>
            <person name="Fulton L.A."/>
            <person name="Chinwalla A.T."/>
            <person name="Pepin K.H."/>
            <person name="Gish W.R."/>
            <person name="Chissoe S.L."/>
            <person name="Wendl M.C."/>
            <person name="Delehaunty K.D."/>
            <person name="Miner T.L."/>
            <person name="Delehaunty A."/>
            <person name="Kramer J.B."/>
            <person name="Cook L.L."/>
            <person name="Fulton R.S."/>
            <person name="Johnson D.L."/>
            <person name="Minx P.J."/>
            <person name="Clifton S.W."/>
            <person name="Hawkins T."/>
            <person name="Branscomb E."/>
            <person name="Predki P."/>
            <person name="Richardson P."/>
            <person name="Wenning S."/>
            <person name="Slezak T."/>
            <person name="Doggett N."/>
            <person name="Cheng J.F."/>
            <person name="Olsen A."/>
            <person name="Lucas S."/>
            <person name="Elkin C."/>
            <person name="Uberbacher E."/>
            <person name="Frazier M."/>
            <person name="Gibbs R.A."/>
            <person name="Muzny D.M."/>
            <person name="Scherer S.E."/>
            <person name="Bouck J.B."/>
            <person name="Sodergren E.J."/>
            <person name="Worley K.C."/>
            <person name="Rives C.M."/>
            <person name="Gorrell J.H."/>
            <person name="Metzker M.L."/>
            <person name="Naylor S.L."/>
            <person name="Kucherlapati R.S."/>
            <person name="Nelson D.L."/>
            <person name="Weinstock G.M."/>
            <person name="Sakaki Y."/>
            <person name="Fujiyama A."/>
            <person name="Hattori M."/>
            <person name="Yada T."/>
            <person name="Toyoda A."/>
            <person name="Itoh T."/>
            <person name="Kawagoe C."/>
            <person name="Watanabe H."/>
            <person name="Totoki Y."/>
            <person name="Taylor T."/>
            <person name="Weissenbach J."/>
            <person name="Heilig R."/>
            <person name="Saurin W."/>
            <person name="Artiguenave F."/>
            <person name="Brottier P."/>
            <person name="Bruls T."/>
            <person name="Pelletier E."/>
            <person name="Robert C."/>
            <person name="Wincker P."/>
            <person name="Smith D.R."/>
            <person name="Doucette-Stamm L."/>
            <person name="Rubenfield M."/>
            <person name="Weinstock K."/>
            <person name="Lee H.M."/>
            <person name="Dubois J."/>
            <person name="Rosenthal A."/>
            <person name="Platzer M."/>
            <person name="Nyakatura G."/>
            <person name="Taudien S."/>
            <person name="Rump A."/>
            <person name="Yang H."/>
            <person name="Yu J."/>
            <person name="Wang J."/>
            <person name="Huang G."/>
            <person name="Gu J."/>
            <person name="Hood L."/>
            <person name="Rowen L."/>
            <person name="Madan A."/>
            <person name="Qin S."/>
            <person name="Davis R.W."/>
            <person name="Federspiel N.A."/>
            <person name="Abola A.P."/>
            <person name="Proctor M.J."/>
            <person name="Myers R.M."/>
            <person name="Schmutz J."/>
            <person name="Dickson M."/>
            <person name="Grimwood J."/>
            <person name="Cox D.R."/>
            <person name="Olson M.V."/>
            <person name="Kaul R."/>
            <person name="Raymond C."/>
            <person name="Shimizu N."/>
            <person name="Kawasaki K."/>
            <person name="Minoshima S."/>
            <person name="Evans G.A."/>
            <person name="Athanasiou M."/>
            <person name="Schultz R."/>
            <person name="Roe B.A."/>
            <person name="Chen F."/>
            <person name="Pan H."/>
            <person name="Ramser J."/>
            <person name="Lehrach H."/>
            <person name="Reinhardt R."/>
            <person name="McCombie W.R."/>
            <person name="de la Bastide M."/>
            <person name="Dedhia N."/>
            <person name="Blocker H."/>
            <person name="Hornischer K."/>
            <person name="Nordsiek G."/>
            <person name="Agarwala R."/>
            <person name="Aravind L."/>
            <person name="Bailey J.A."/>
            <person name="Bateman A."/>
            <person name="Batzoglou S."/>
            <person name="Birney E."/>
            <person name="Bork P."/>
            <person name="Brown D.G."/>
            <person name="Burge C.B."/>
            <person name="Cerutti L."/>
            <person name="Chen H.C."/>
            <person name="Church D."/>
            <person name="Clamp M."/>
            <person name="Copley R.R."/>
            <person name="Doerks T."/>
            <person name="Eddy S.R."/>
            <person name="Eichler E.E."/>
            <person name="Furey T.S."/>
            <person name="Galagan J."/>
            <person name="Gilbert J.G."/>
            <person name="Harmon C."/>
            <person name="Hayashizaki Y."/>
            <person name="Haussler D."/>
            <person name="Hermjakob H."/>
            <person name="Hokamp K."/>
            <person name="Jang W."/>
            <person name="Johnson L.S."/>
            <person name="Jones T.A."/>
            <person name="Kasif S."/>
            <person name="Kaspryzk A."/>
            <person name="Kennedy S."/>
            <person name="Kent W.J."/>
            <person name="Kitts P."/>
            <person name="Koonin E.V."/>
            <person name="Korf I."/>
            <person name="Kulp D."/>
            <person name="Lancet D."/>
            <person name="Lowe T.M."/>
            <person name="McLysaght A."/>
            <person name="Mikkelsen T."/>
            <person name="Moran J.V."/>
            <person name="Mulder N."/>
            <person name="Pollara V.J."/>
            <person name="Ponting C.P."/>
            <person name="Schuler G."/>
            <person name="Schultz J."/>
            <person name="Slater G."/>
            <person name="Smit A.F."/>
            <person name="Stupka E."/>
            <person name="Szustakowski J."/>
            <person name="Thierry-Mieg D."/>
            <person name="Thierry-Mieg J."/>
            <person name="Wagner L."/>
            <person name="Wallis J."/>
            <person name="Wheeler R."/>
            <person name="Williams A."/>
            <person name="Wolf Y.I."/>
            <person name="Wolfe K.H."/>
            <person name="Yang S.P."/>
            <person name="Yeh R.F."/>
            <person name="Collins F."/>
            <person name="Guyer M.S."/>
            <person name="Peterson J."/>
            <person name="Felsenfeld A."/>
            <person name="Wetterstrand K.A."/>
            <person name="Patrinos A."/>
            <person name="Morgan M.J."/>
            <person name="de Jong P."/>
            <person name="Catanese J.J."/>
            <person name="Osoegawa K."/>
            <person name="Shizuya H."/>
            <person name="Choi S."/>
            <person name="Chen Y.J."/>
        </authorList>
    </citation>
    <scope>NUCLEOTIDE SEQUENCE [LARGE SCALE GENOMIC DNA]</scope>
</reference>
<sequence length="40" mass="4426">MNGRVDYLVTEEEINLTRGPSGKWPRPKEPAAPGCCRPLS</sequence>
<dbReference type="Ensembl" id="ENST00000618385.1">
    <property type="protein sequence ID" value="ENSP00000477705.1"/>
    <property type="gene ID" value="ENSG00000258644.6"/>
</dbReference>
<dbReference type="Bgee" id="ENSG00000258644">
    <property type="expression patterns" value="Expressed in male germ line stem cell (sensu Vertebrata) in testis and 101 other cell types or tissues"/>
</dbReference>
<evidence type="ECO:0000313" key="2">
    <source>
        <dbReference type="Ensembl" id="ENSP00000477705.1"/>
    </source>
</evidence>